<dbReference type="PANTHER" id="PTHR12546">
    <property type="entry name" value="FER-1-LIKE"/>
    <property type="match status" value="1"/>
</dbReference>
<feature type="non-terminal residue" evidence="8">
    <location>
        <position position="1"/>
    </location>
</feature>
<evidence type="ECO:0000259" key="7">
    <source>
        <dbReference type="PROSITE" id="PS50004"/>
    </source>
</evidence>
<feature type="domain" description="C2" evidence="7">
    <location>
        <begin position="236"/>
        <end position="353"/>
    </location>
</feature>
<evidence type="ECO:0000256" key="3">
    <source>
        <dbReference type="ARBA" id="ARBA00022737"/>
    </source>
</evidence>
<keyword evidence="9" id="KW-1185">Reference proteome</keyword>
<keyword evidence="5" id="KW-0472">Membrane</keyword>
<dbReference type="CDD" id="cd08374">
    <property type="entry name" value="C2F_Ferlin"/>
    <property type="match status" value="1"/>
</dbReference>
<dbReference type="GO" id="GO:0016020">
    <property type="term" value="C:membrane"/>
    <property type="evidence" value="ECO:0007669"/>
    <property type="project" value="UniProtKB-SubCell"/>
</dbReference>
<sequence>VLAWGLRGLCSGVRAPSLEVQCGGRTLRTSAITDLAANPNFPINALLLKLHLPTEEEYMPPIRLRVLDTQDFGYRPEVGQTCVRDLGQYCCPPHGQGQPPSTPSTALPASSMAPPRPGMRWGHQSHQCHLCPAHPTPQMLPEEEEEEVEEGDWWSKFYAAMGEKAKSRWGTNRDRLKIYSCELEAVPEFGGLQDFCQTFPLYQPGGHPVPGEDPVPVGEFEGLFPIYPLPEDPGVPPPPRHFQELPPSHPQKCLVRVYIVRAFGLSPRNSKGLCDPYVCVSLGTKTLGQRDQYVPNTLEPVFGRLFEMTGTIPLEKDLRVSLLDYDLLPDKEIGTTTIDLENRLLSRFRAHCGLPTLYRTWVPLGQGDRRVGDCGVAQSCTHGHRGMGRERARSGHGGTGMLSHGCDGSGLAESGAPTQRHPGAPHERRALHMLHAWHLVPEHLETCTLYTSTQPGLEQGKVQMWVDIFPASLGPPGPAVDITPPSPRGEYELRCVAWDTGDVAMGGTNLLGQRMRNIYVTGRLDGLEKQQQRTDVHCRSLQGDGAFNWRFVFCFDYQAAERLRVLPRKARDTPRWWGGEHFWSLDKTVLKVPPKLILQVWDKKNFSADAFLGILELELTRLPRPAQHPKDCTVMAQGVPQSPPPRRVPSRLSLFQQRQVRGWWPCTVQEGSKQHLSGKLELSLELLTAKEAEERPAGKGREEPNTYPTLPAP</sequence>
<dbReference type="EMBL" id="VYZL01001804">
    <property type="protein sequence ID" value="NWR58140.1"/>
    <property type="molecule type" value="Genomic_DNA"/>
</dbReference>
<dbReference type="GO" id="GO:0061025">
    <property type="term" value="P:membrane fusion"/>
    <property type="evidence" value="ECO:0007669"/>
    <property type="project" value="TreeGrafter"/>
</dbReference>
<feature type="domain" description="C2" evidence="7">
    <location>
        <begin position="474"/>
        <end position="632"/>
    </location>
</feature>
<dbReference type="AlphaFoldDB" id="A0A7K4YGF8"/>
<dbReference type="InterPro" id="IPR035892">
    <property type="entry name" value="C2_domain_sf"/>
</dbReference>
<dbReference type="InterPro" id="IPR037724">
    <property type="entry name" value="C2E_Ferlin"/>
</dbReference>
<protein>
    <submittedName>
        <fullName evidence="8">MYOF protein</fullName>
    </submittedName>
</protein>
<feature type="compositionally biased region" description="Low complexity" evidence="6">
    <location>
        <begin position="103"/>
        <end position="113"/>
    </location>
</feature>
<dbReference type="CDD" id="cd04037">
    <property type="entry name" value="C2E_Ferlin"/>
    <property type="match status" value="1"/>
</dbReference>
<evidence type="ECO:0000256" key="6">
    <source>
        <dbReference type="SAM" id="MobiDB-lite"/>
    </source>
</evidence>
<reference evidence="8 9" key="1">
    <citation type="submission" date="2019-09" db="EMBL/GenBank/DDBJ databases">
        <title>Bird 10,000 Genomes (B10K) Project - Family phase.</title>
        <authorList>
            <person name="Zhang G."/>
        </authorList>
    </citation>
    <scope>NUCLEOTIDE SEQUENCE [LARGE SCALE GENOMIC DNA]</scope>
    <source>
        <strain evidence="8">B10K-DU-012-80</strain>
    </source>
</reference>
<keyword evidence="4" id="KW-1133">Transmembrane helix</keyword>
<name>A0A7K4YGF8_BUCAB</name>
<feature type="compositionally biased region" description="Basic and acidic residues" evidence="6">
    <location>
        <begin position="691"/>
        <end position="704"/>
    </location>
</feature>
<feature type="region of interest" description="Disordered" evidence="6">
    <location>
        <begin position="691"/>
        <end position="713"/>
    </location>
</feature>
<dbReference type="SMART" id="SM00239">
    <property type="entry name" value="C2"/>
    <property type="match status" value="1"/>
</dbReference>
<evidence type="ECO:0000256" key="5">
    <source>
        <dbReference type="ARBA" id="ARBA00023136"/>
    </source>
</evidence>
<proteinExistence type="predicted"/>
<dbReference type="InterPro" id="IPR037721">
    <property type="entry name" value="Ferlin"/>
</dbReference>
<evidence type="ECO:0000256" key="1">
    <source>
        <dbReference type="ARBA" id="ARBA00004167"/>
    </source>
</evidence>
<organism evidence="8 9">
    <name type="scientific">Bucorvus abyssinicus</name>
    <name type="common">Northern ground-hornbill</name>
    <name type="synonym">Abyssinian ground-hornbill</name>
    <dbReference type="NCBI Taxonomy" id="153643"/>
    <lineage>
        <taxon>Eukaryota</taxon>
        <taxon>Metazoa</taxon>
        <taxon>Chordata</taxon>
        <taxon>Craniata</taxon>
        <taxon>Vertebrata</taxon>
        <taxon>Euteleostomi</taxon>
        <taxon>Archelosauria</taxon>
        <taxon>Archosauria</taxon>
        <taxon>Dinosauria</taxon>
        <taxon>Saurischia</taxon>
        <taxon>Theropoda</taxon>
        <taxon>Coelurosauria</taxon>
        <taxon>Aves</taxon>
        <taxon>Neognathae</taxon>
        <taxon>Neoaves</taxon>
        <taxon>Telluraves</taxon>
        <taxon>Coraciimorphae</taxon>
        <taxon>Bucerotiformes</taxon>
        <taxon>Bucorvidae</taxon>
        <taxon>Bucorvus</taxon>
    </lineage>
</organism>
<dbReference type="SUPFAM" id="SSF49562">
    <property type="entry name" value="C2 domain (Calcium/lipid-binding domain, CaLB)"/>
    <property type="match status" value="2"/>
</dbReference>
<dbReference type="Gene3D" id="2.60.40.150">
    <property type="entry name" value="C2 domain"/>
    <property type="match status" value="2"/>
</dbReference>
<gene>
    <name evidence="8" type="primary">Myof_0</name>
    <name evidence="8" type="ORF">BUCABY_R09013</name>
</gene>
<keyword evidence="3" id="KW-0677">Repeat</keyword>
<feature type="region of interest" description="Disordered" evidence="6">
    <location>
        <begin position="380"/>
        <end position="399"/>
    </location>
</feature>
<comment type="caution">
    <text evidence="8">The sequence shown here is derived from an EMBL/GenBank/DDBJ whole genome shotgun (WGS) entry which is preliminary data.</text>
</comment>
<evidence type="ECO:0000256" key="4">
    <source>
        <dbReference type="ARBA" id="ARBA00022989"/>
    </source>
</evidence>
<dbReference type="Pfam" id="PF00168">
    <property type="entry name" value="C2"/>
    <property type="match status" value="2"/>
</dbReference>
<dbReference type="PROSITE" id="PS50004">
    <property type="entry name" value="C2"/>
    <property type="match status" value="2"/>
</dbReference>
<dbReference type="GO" id="GO:0007009">
    <property type="term" value="P:plasma membrane organization"/>
    <property type="evidence" value="ECO:0007669"/>
    <property type="project" value="TreeGrafter"/>
</dbReference>
<dbReference type="Proteomes" id="UP000551127">
    <property type="component" value="Unassembled WGS sequence"/>
</dbReference>
<dbReference type="PANTHER" id="PTHR12546:SF34">
    <property type="entry name" value="FER-1-LIKE PROTEIN 5"/>
    <property type="match status" value="1"/>
</dbReference>
<evidence type="ECO:0000313" key="8">
    <source>
        <dbReference type="EMBL" id="NWR58140.1"/>
    </source>
</evidence>
<evidence type="ECO:0000313" key="9">
    <source>
        <dbReference type="Proteomes" id="UP000551127"/>
    </source>
</evidence>
<keyword evidence="2" id="KW-0812">Transmembrane</keyword>
<evidence type="ECO:0000256" key="2">
    <source>
        <dbReference type="ARBA" id="ARBA00022692"/>
    </source>
</evidence>
<dbReference type="InterPro" id="IPR037725">
    <property type="entry name" value="C2F_Ferlin"/>
</dbReference>
<dbReference type="OrthoDB" id="270970at2759"/>
<feature type="non-terminal residue" evidence="8">
    <location>
        <position position="713"/>
    </location>
</feature>
<comment type="subcellular location">
    <subcellularLocation>
        <location evidence="1">Membrane</location>
        <topology evidence="1">Single-pass membrane protein</topology>
    </subcellularLocation>
</comment>
<accession>A0A7K4YGF8</accession>
<feature type="region of interest" description="Disordered" evidence="6">
    <location>
        <begin position="93"/>
        <end position="115"/>
    </location>
</feature>
<dbReference type="InterPro" id="IPR000008">
    <property type="entry name" value="C2_dom"/>
</dbReference>